<protein>
    <recommendedName>
        <fullName evidence="4">Alpha/beta hydrolase</fullName>
    </recommendedName>
</protein>
<accession>A0ABT7IQ42</accession>
<sequence>MDMLKRLVMAAALSGTAAQAAPLAIAEQGVFSSGGTVAGPLPGAYDAKRNWLDFTRAGNTAHVDHASVFYQIPARAGRAPVVFLHGYGQSRTGWMTTPDGRPGFAQLFLEMGHPVFLVDQPRLRFP</sequence>
<comment type="caution">
    <text evidence="2">The sequence shown here is derived from an EMBL/GenBank/DDBJ whole genome shotgun (WGS) entry which is preliminary data.</text>
</comment>
<dbReference type="EMBL" id="JAKZJU020000002">
    <property type="protein sequence ID" value="MDL2060503.1"/>
    <property type="molecule type" value="Genomic_DNA"/>
</dbReference>
<organism evidence="2 3">
    <name type="scientific">Mesosutterella faecium</name>
    <dbReference type="NCBI Taxonomy" id="2925194"/>
    <lineage>
        <taxon>Bacteria</taxon>
        <taxon>Pseudomonadati</taxon>
        <taxon>Pseudomonadota</taxon>
        <taxon>Betaproteobacteria</taxon>
        <taxon>Burkholderiales</taxon>
        <taxon>Sutterellaceae</taxon>
        <taxon>Mesosutterella</taxon>
    </lineage>
</organism>
<evidence type="ECO:0008006" key="4">
    <source>
        <dbReference type="Google" id="ProtNLM"/>
    </source>
</evidence>
<gene>
    <name evidence="2" type="ORF">MUN46_011200</name>
</gene>
<evidence type="ECO:0000313" key="3">
    <source>
        <dbReference type="Proteomes" id="UP001165481"/>
    </source>
</evidence>
<feature type="chain" id="PRO_5046312936" description="Alpha/beta hydrolase" evidence="1">
    <location>
        <begin position="21"/>
        <end position="126"/>
    </location>
</feature>
<feature type="signal peptide" evidence="1">
    <location>
        <begin position="1"/>
        <end position="20"/>
    </location>
</feature>
<keyword evidence="3" id="KW-1185">Reference proteome</keyword>
<reference evidence="2" key="1">
    <citation type="submission" date="2023-03" db="EMBL/GenBank/DDBJ databases">
        <title>Mesosutterella sp. nov. isolated from porcine feces.</title>
        <authorList>
            <person name="Yu S."/>
        </authorList>
    </citation>
    <scope>NUCLEOTIDE SEQUENCE</scope>
    <source>
        <strain evidence="2">AGMB02718</strain>
    </source>
</reference>
<evidence type="ECO:0000313" key="2">
    <source>
        <dbReference type="EMBL" id="MDL2060503.1"/>
    </source>
</evidence>
<evidence type="ECO:0000256" key="1">
    <source>
        <dbReference type="SAM" id="SignalP"/>
    </source>
</evidence>
<dbReference type="Gene3D" id="3.40.50.1820">
    <property type="entry name" value="alpha/beta hydrolase"/>
    <property type="match status" value="1"/>
</dbReference>
<proteinExistence type="predicted"/>
<dbReference type="RefSeq" id="WP_285230641.1">
    <property type="nucleotide sequence ID" value="NZ_JAKZJU020000002.1"/>
</dbReference>
<dbReference type="InterPro" id="IPR029058">
    <property type="entry name" value="AB_hydrolase_fold"/>
</dbReference>
<dbReference type="SUPFAM" id="SSF53474">
    <property type="entry name" value="alpha/beta-Hydrolases"/>
    <property type="match status" value="1"/>
</dbReference>
<keyword evidence="1" id="KW-0732">Signal</keyword>
<name>A0ABT7IQ42_9BURK</name>
<dbReference type="Proteomes" id="UP001165481">
    <property type="component" value="Unassembled WGS sequence"/>
</dbReference>